<sequence>MAAIAVTIAGSDSSGGAGIQADLKTFSALGVYGASVITALTAQNTLGVQAIHDVPAAFVAQQIDSVFSDLFVRAVKIGMLSQPDVIAAVAEGLDRHGATRIVVDPVMVATSGDRLLAPAAVDNLRSLLLPRALLVTPNLPEAAALVDMPVPHDEAAMRAVGERILALGPKAVLVKGGHGYGADSTDLLVTPDGVHRFSAPRVATKNTHGTGCTLSSAIAAQLARGATLEEAVAGGKAYVSAAIAASERLAIGAGHGPVHHFHQWWVN</sequence>
<feature type="domain" description="Pyridoxamine kinase/Phosphomethylpyrimidine kinase" evidence="3">
    <location>
        <begin position="12"/>
        <end position="259"/>
    </location>
</feature>
<dbReference type="EC" id="2.7.1.49" evidence="2"/>
<evidence type="ECO:0000256" key="2">
    <source>
        <dbReference type="ARBA" id="ARBA00012135"/>
    </source>
</evidence>
<dbReference type="Pfam" id="PF08543">
    <property type="entry name" value="Phos_pyr_kin"/>
    <property type="match status" value="1"/>
</dbReference>
<dbReference type="PANTHER" id="PTHR20858:SF17">
    <property type="entry name" value="HYDROXYMETHYLPYRIMIDINE_PHOSPHOMETHYLPYRIMIDINE KINASE THI20-RELATED"/>
    <property type="match status" value="1"/>
</dbReference>
<accession>A0ABM9TXK0</accession>
<evidence type="ECO:0000259" key="3">
    <source>
        <dbReference type="Pfam" id="PF08543"/>
    </source>
</evidence>
<gene>
    <name evidence="4" type="ORF">Ga0061061_101143</name>
</gene>
<dbReference type="RefSeq" id="WP_055457384.1">
    <property type="nucleotide sequence ID" value="NZ_CYHC01000001.1"/>
</dbReference>
<evidence type="ECO:0000256" key="1">
    <source>
        <dbReference type="ARBA" id="ARBA00004948"/>
    </source>
</evidence>
<proteinExistence type="predicted"/>
<comment type="caution">
    <text evidence="4">The sequence shown here is derived from an EMBL/GenBank/DDBJ whole genome shotgun (WGS) entry which is preliminary data.</text>
</comment>
<dbReference type="InterPro" id="IPR004399">
    <property type="entry name" value="HMP/HMP-P_kinase_dom"/>
</dbReference>
<dbReference type="InterPro" id="IPR029056">
    <property type="entry name" value="Ribokinase-like"/>
</dbReference>
<dbReference type="Gene3D" id="3.40.1190.20">
    <property type="match status" value="1"/>
</dbReference>
<dbReference type="NCBIfam" id="TIGR00097">
    <property type="entry name" value="HMP-P_kinase"/>
    <property type="match status" value="1"/>
</dbReference>
<reference evidence="4 5" key="1">
    <citation type="submission" date="2015-08" db="EMBL/GenBank/DDBJ databases">
        <authorList>
            <person name="Varghese N."/>
        </authorList>
    </citation>
    <scope>NUCLEOTIDE SEQUENCE [LARGE SCALE GENOMIC DNA]</scope>
    <source>
        <strain evidence="4 5">DSM 18167</strain>
    </source>
</reference>
<comment type="pathway">
    <text evidence="1">Cofactor biosynthesis; thiamine diphosphate biosynthesis.</text>
</comment>
<keyword evidence="5" id="KW-1185">Reference proteome</keyword>
<organism evidence="4 5">
    <name type="scientific">Chelatococcus sambhunathii</name>
    <dbReference type="NCBI Taxonomy" id="363953"/>
    <lineage>
        <taxon>Bacteria</taxon>
        <taxon>Pseudomonadati</taxon>
        <taxon>Pseudomonadota</taxon>
        <taxon>Alphaproteobacteria</taxon>
        <taxon>Hyphomicrobiales</taxon>
        <taxon>Chelatococcaceae</taxon>
        <taxon>Chelatococcus</taxon>
    </lineage>
</organism>
<keyword evidence="4" id="KW-0808">Transferase</keyword>
<dbReference type="InterPro" id="IPR013749">
    <property type="entry name" value="PM/HMP-P_kinase-1"/>
</dbReference>
<dbReference type="SUPFAM" id="SSF53613">
    <property type="entry name" value="Ribokinase-like"/>
    <property type="match status" value="1"/>
</dbReference>
<dbReference type="EMBL" id="CYHC01000001">
    <property type="protein sequence ID" value="CUA84026.1"/>
    <property type="molecule type" value="Genomic_DNA"/>
</dbReference>
<dbReference type="GO" id="GO:0016301">
    <property type="term" value="F:kinase activity"/>
    <property type="evidence" value="ECO:0007669"/>
    <property type="project" value="UniProtKB-KW"/>
</dbReference>
<dbReference type="Proteomes" id="UP000182178">
    <property type="component" value="Unassembled WGS sequence"/>
</dbReference>
<evidence type="ECO:0000313" key="5">
    <source>
        <dbReference type="Proteomes" id="UP000182178"/>
    </source>
</evidence>
<dbReference type="CDD" id="cd01169">
    <property type="entry name" value="HMPP_kinase"/>
    <property type="match status" value="1"/>
</dbReference>
<evidence type="ECO:0000313" key="4">
    <source>
        <dbReference type="EMBL" id="CUA84026.1"/>
    </source>
</evidence>
<keyword evidence="4" id="KW-0418">Kinase</keyword>
<protein>
    <recommendedName>
        <fullName evidence="2">hydroxymethylpyrimidine kinase</fullName>
        <ecNumber evidence="2">2.7.1.49</ecNumber>
    </recommendedName>
</protein>
<name>A0ABM9TXK0_9HYPH</name>
<dbReference type="PANTHER" id="PTHR20858">
    <property type="entry name" value="PHOSPHOMETHYLPYRIMIDINE KINASE"/>
    <property type="match status" value="1"/>
</dbReference>